<evidence type="ECO:0000313" key="4">
    <source>
        <dbReference type="Proteomes" id="UP000274822"/>
    </source>
</evidence>
<feature type="transmembrane region" description="Helical" evidence="2">
    <location>
        <begin position="12"/>
        <end position="33"/>
    </location>
</feature>
<evidence type="ECO:0000256" key="1">
    <source>
        <dbReference type="SAM" id="MobiDB-lite"/>
    </source>
</evidence>
<keyword evidence="2" id="KW-0472">Membrane</keyword>
<comment type="caution">
    <text evidence="3">The sequence shown here is derived from an EMBL/GenBank/DDBJ whole genome shotgun (WGS) entry which is preliminary data.</text>
</comment>
<dbReference type="EMBL" id="RBNJ01002379">
    <property type="protein sequence ID" value="RUS32027.1"/>
    <property type="molecule type" value="Genomic_DNA"/>
</dbReference>
<accession>A0A433QQK2</accession>
<evidence type="ECO:0000313" key="3">
    <source>
        <dbReference type="EMBL" id="RUS32027.1"/>
    </source>
</evidence>
<reference evidence="3 4" key="1">
    <citation type="journal article" date="2018" name="New Phytol.">
        <title>Phylogenomics of Endogonaceae and evolution of mycorrhizas within Mucoromycota.</title>
        <authorList>
            <person name="Chang Y."/>
            <person name="Desiro A."/>
            <person name="Na H."/>
            <person name="Sandor L."/>
            <person name="Lipzen A."/>
            <person name="Clum A."/>
            <person name="Barry K."/>
            <person name="Grigoriev I.V."/>
            <person name="Martin F.M."/>
            <person name="Stajich J.E."/>
            <person name="Smith M.E."/>
            <person name="Bonito G."/>
            <person name="Spatafora J.W."/>
        </authorList>
    </citation>
    <scope>NUCLEOTIDE SEQUENCE [LARGE SCALE GENOMIC DNA]</scope>
    <source>
        <strain evidence="3 4">AD002</strain>
    </source>
</reference>
<keyword evidence="2" id="KW-1133">Transmembrane helix</keyword>
<protein>
    <submittedName>
        <fullName evidence="3">Uncharacterized protein</fullName>
    </submittedName>
</protein>
<organism evidence="3 4">
    <name type="scientific">Jimgerdemannia flammicorona</name>
    <dbReference type="NCBI Taxonomy" id="994334"/>
    <lineage>
        <taxon>Eukaryota</taxon>
        <taxon>Fungi</taxon>
        <taxon>Fungi incertae sedis</taxon>
        <taxon>Mucoromycota</taxon>
        <taxon>Mucoromycotina</taxon>
        <taxon>Endogonomycetes</taxon>
        <taxon>Endogonales</taxon>
        <taxon>Endogonaceae</taxon>
        <taxon>Jimgerdemannia</taxon>
    </lineage>
</organism>
<dbReference type="GO" id="GO:0034044">
    <property type="term" value="C:exomer complex"/>
    <property type="evidence" value="ECO:0007669"/>
    <property type="project" value="TreeGrafter"/>
</dbReference>
<keyword evidence="2" id="KW-0812">Transmembrane</keyword>
<name>A0A433QQK2_9FUNG</name>
<proteinExistence type="predicted"/>
<dbReference type="AlphaFoldDB" id="A0A433QQK2"/>
<sequence length="475" mass="55678">MYCGGHTYLLHLAYFFISFQALLTLNSCPMFTYSERDMHRMPTPARTHLPIKPEIVNSGIMEEDTGRDSDADPNLYRLPAPALHGTFNKAYSLLTRLVARIGWDELLKCRSGVFVMEEEYRMQKAVEEERKGSAAMEGLKAARAKRESLVAARREERLEEEARANGAKLEEEKRKLEEKEKGEREEKEKEKEKEEKEEEEEKEEKGKEEKEEKDENEEEKEEEKEKEQNEGGGEKLAEDLEDVKLDDGEEKKQESEEARKAREQEEKLKSAALEQSYMEKPKQAAEEQKDLKDAASQPEHSFSFSNKRLCERWLDNLFMVLYEDLRVYTVWRTEVSHYKAQHMPYRKTGTEWEILGDLASRLHHKEEAKEAYQQCLDHKFSAKAWMKLLEIYADEGNVQKALVAVVKLTVYHERWYHEIVYPTVIGHNLNKLIRNEGLSKMQNMLISMNLPHPIFKLVTRYFAFAETFRVEGSDF</sequence>
<dbReference type="Gene3D" id="1.25.40.10">
    <property type="entry name" value="Tetratricopeptide repeat domain"/>
    <property type="match status" value="2"/>
</dbReference>
<dbReference type="GO" id="GO:0006893">
    <property type="term" value="P:Golgi to plasma membrane transport"/>
    <property type="evidence" value="ECO:0007669"/>
    <property type="project" value="UniProtKB-ARBA"/>
</dbReference>
<dbReference type="InterPro" id="IPR011990">
    <property type="entry name" value="TPR-like_helical_dom_sf"/>
</dbReference>
<feature type="region of interest" description="Disordered" evidence="1">
    <location>
        <begin position="173"/>
        <end position="300"/>
    </location>
</feature>
<evidence type="ECO:0000256" key="2">
    <source>
        <dbReference type="SAM" id="Phobius"/>
    </source>
</evidence>
<feature type="compositionally biased region" description="Acidic residues" evidence="1">
    <location>
        <begin position="211"/>
        <end position="222"/>
    </location>
</feature>
<keyword evidence="4" id="KW-1185">Reference proteome</keyword>
<feature type="compositionally biased region" description="Basic and acidic residues" evidence="1">
    <location>
        <begin position="223"/>
        <end position="269"/>
    </location>
</feature>
<gene>
    <name evidence="3" type="ORF">BC938DRAFT_476455</name>
</gene>
<dbReference type="Proteomes" id="UP000274822">
    <property type="component" value="Unassembled WGS sequence"/>
</dbReference>
<dbReference type="PANTHER" id="PTHR31975">
    <property type="entry name" value="BUD SITE SELECTION PROTEIN 7-RELATED"/>
    <property type="match status" value="1"/>
</dbReference>
<dbReference type="Pfam" id="PF09295">
    <property type="entry name" value="ChAPs"/>
    <property type="match status" value="1"/>
</dbReference>
<feature type="compositionally biased region" description="Basic and acidic residues" evidence="1">
    <location>
        <begin position="173"/>
        <end position="194"/>
    </location>
</feature>
<dbReference type="PANTHER" id="PTHR31975:SF1">
    <property type="entry name" value="BUD SITE SELECTION PROTEIN 7-RELATED"/>
    <property type="match status" value="1"/>
</dbReference>
<feature type="compositionally biased region" description="Basic and acidic residues" evidence="1">
    <location>
        <begin position="277"/>
        <end position="293"/>
    </location>
</feature>
<dbReference type="InterPro" id="IPR015374">
    <property type="entry name" value="ChAPs"/>
</dbReference>